<accession>A0A9D6AAI2</accession>
<proteinExistence type="predicted"/>
<dbReference type="Pfam" id="PF20326">
    <property type="entry name" value="DUF6621"/>
    <property type="match status" value="1"/>
</dbReference>
<protein>
    <submittedName>
        <fullName evidence="1">Uncharacterized protein</fullName>
    </submittedName>
</protein>
<comment type="caution">
    <text evidence="1">The sequence shown here is derived from an EMBL/GenBank/DDBJ whole genome shotgun (WGS) entry which is preliminary data.</text>
</comment>
<gene>
    <name evidence="1" type="ORF">HXN55_08915</name>
</gene>
<dbReference type="InterPro" id="IPR046729">
    <property type="entry name" value="DUF6621"/>
</dbReference>
<dbReference type="EMBL" id="JABZTM010000107">
    <property type="protein sequence ID" value="MBF1447486.1"/>
    <property type="molecule type" value="Genomic_DNA"/>
</dbReference>
<reference evidence="1" key="1">
    <citation type="submission" date="2020-04" db="EMBL/GenBank/DDBJ databases">
        <title>Deep metagenomics examines the oral microbiome during advanced dental caries in children, revealing novel taxa and co-occurrences with host molecules.</title>
        <authorList>
            <person name="Baker J.L."/>
            <person name="Morton J.T."/>
            <person name="Dinis M."/>
            <person name="Alvarez R."/>
            <person name="Tran N.C."/>
            <person name="Knight R."/>
            <person name="Edlund A."/>
        </authorList>
    </citation>
    <scope>NUCLEOTIDE SEQUENCE</scope>
    <source>
        <strain evidence="1">JCVI_32_bin.50</strain>
    </source>
</reference>
<sequence>MNTQHSQNIKMSENIIIVDGDYIDRVAFNLIVNFERMLNRKIPAADFSQWVVDIALDGRLKPGNHETQVVILHDKNKAKLENFVPSDFQKELDKQAFTDERLGEFIINTIATGSALTEKDDVLLDILRIALSHDEVRRIMIVPNAEDSNIYGVIRNTLKDVDDEQKHITMFAMMPMEGGNFKQQILGYSLMNAMGITSQEIDKNNRVK</sequence>
<organism evidence="1 2">
    <name type="scientific">Prevotella nigrescens</name>
    <dbReference type="NCBI Taxonomy" id="28133"/>
    <lineage>
        <taxon>Bacteria</taxon>
        <taxon>Pseudomonadati</taxon>
        <taxon>Bacteroidota</taxon>
        <taxon>Bacteroidia</taxon>
        <taxon>Bacteroidales</taxon>
        <taxon>Prevotellaceae</taxon>
        <taxon>Prevotella</taxon>
    </lineage>
</organism>
<evidence type="ECO:0000313" key="2">
    <source>
        <dbReference type="Proteomes" id="UP000787419"/>
    </source>
</evidence>
<dbReference type="Proteomes" id="UP000787419">
    <property type="component" value="Unassembled WGS sequence"/>
</dbReference>
<dbReference type="RefSeq" id="WP_278490935.1">
    <property type="nucleotide sequence ID" value="NZ_JABZTM010000107.1"/>
</dbReference>
<evidence type="ECO:0000313" key="1">
    <source>
        <dbReference type="EMBL" id="MBF1447486.1"/>
    </source>
</evidence>
<dbReference type="AlphaFoldDB" id="A0A9D6AAI2"/>
<name>A0A9D6AAI2_9BACT</name>